<protein>
    <submittedName>
        <fullName evidence="1">Uncharacterized protein</fullName>
    </submittedName>
</protein>
<dbReference type="EMBL" id="CP104395">
    <property type="protein sequence ID" value="WEL19065.1"/>
    <property type="molecule type" value="Genomic_DNA"/>
</dbReference>
<evidence type="ECO:0000313" key="1">
    <source>
        <dbReference type="EMBL" id="WEL19065.1"/>
    </source>
</evidence>
<dbReference type="Proteomes" id="UP001218034">
    <property type="component" value="Chromosome"/>
</dbReference>
<gene>
    <name evidence="1" type="ORF">SVXNc_0033</name>
</gene>
<proteinExistence type="predicted"/>
<keyword evidence="2" id="KW-1185">Reference proteome</keyword>
<sequence length="416" mass="46077">MGTRFTGFPKKDWYGETNTIGGGSPLNYRSSFMLNKGLTNLLRAGKEDFEIEEGSLHINNRSIEEINDFLNGEGNGDLTLINTGPFNSEIEDKAGGDRESHLNYFELMMDQGMKVVNTPKIAKACGDKRITYSLFEEQKENSLPWYNLDHYLSGPGIAGLKNDFKRFKDKYNFEDGENGDVPVVAKPANGSGGDEILFTTMDSFISGAERKGSIRKLFASEGYNPNGRVLQMSVPAVYDQRIIATDGVIETAETRIGEGDLHNLQGGGRAIPVKRDELQEGAVNMVQDYSKALLQGLGVHENAGSFIGWDALGFDLESEKLDGFPDYKRFLRENVAHEDYAVEHEGQTVYLVPGEANDSPGSKIDGVNSAHPEQNSALALMKFADDLSRGQVHDPYEAEQLAPVYRHIVNDHFRDM</sequence>
<accession>A0ABY8CG99</accession>
<name>A0ABY8CG99_9ARCH</name>
<reference evidence="1 2" key="1">
    <citation type="submission" date="2022-09" db="EMBL/GenBank/DDBJ databases">
        <title>Xylan utilization by haloarchaea-nanohaloarchaea associations.</title>
        <authorList>
            <person name="Yakimov M."/>
        </authorList>
    </citation>
    <scope>NUCLEOTIDE SEQUENCE [LARGE SCALE GENOMIC DNA]</scope>
    <source>
        <strain evidence="1 2">SVXNc</strain>
    </source>
</reference>
<evidence type="ECO:0000313" key="2">
    <source>
        <dbReference type="Proteomes" id="UP001218034"/>
    </source>
</evidence>
<organism evidence="1 2">
    <name type="scientific">Candidatus Nanohalococcus occultus</name>
    <dbReference type="NCBI Taxonomy" id="2978047"/>
    <lineage>
        <taxon>Archaea</taxon>
        <taxon>Candidatus Nanohalarchaeota</taxon>
        <taxon>Candidatus Nanohalarchaeota incertae sedis</taxon>
        <taxon>Candidatus Nanohalococcus</taxon>
    </lineage>
</organism>